<evidence type="ECO:0000313" key="2">
    <source>
        <dbReference type="EMBL" id="NBE53888.1"/>
    </source>
</evidence>
<feature type="non-terminal residue" evidence="2">
    <location>
        <position position="1"/>
    </location>
</feature>
<dbReference type="SUPFAM" id="SSF55718">
    <property type="entry name" value="SCP-like"/>
    <property type="match status" value="1"/>
</dbReference>
<reference evidence="2" key="1">
    <citation type="submission" date="2020-01" db="EMBL/GenBank/DDBJ databases">
        <title>Whole-genome analyses of novel actinobacteria.</title>
        <authorList>
            <person name="Sahin N."/>
        </authorList>
    </citation>
    <scope>NUCLEOTIDE SEQUENCE</scope>
    <source>
        <strain evidence="2">YC537</strain>
    </source>
</reference>
<comment type="caution">
    <text evidence="2">The sequence shown here is derived from an EMBL/GenBank/DDBJ whole genome shotgun (WGS) entry which is preliminary data.</text>
</comment>
<dbReference type="Pfam" id="PF07398">
    <property type="entry name" value="MDMPI_C"/>
    <property type="match status" value="1"/>
</dbReference>
<dbReference type="PANTHER" id="PTHR40758:SF1">
    <property type="entry name" value="CONSERVED PROTEIN"/>
    <property type="match status" value="1"/>
</dbReference>
<dbReference type="GO" id="GO:0005886">
    <property type="term" value="C:plasma membrane"/>
    <property type="evidence" value="ECO:0007669"/>
    <property type="project" value="TreeGrafter"/>
</dbReference>
<dbReference type="PANTHER" id="PTHR40758">
    <property type="entry name" value="CONSERVED PROTEIN"/>
    <property type="match status" value="1"/>
</dbReference>
<evidence type="ECO:0000259" key="1">
    <source>
        <dbReference type="Pfam" id="PF07398"/>
    </source>
</evidence>
<dbReference type="RefSeq" id="WP_376771287.1">
    <property type="nucleotide sequence ID" value="NZ_JAAAHS010000172.1"/>
</dbReference>
<name>A0A964XNS4_9ACTN</name>
<evidence type="ECO:0000313" key="3">
    <source>
        <dbReference type="Proteomes" id="UP000598297"/>
    </source>
</evidence>
<gene>
    <name evidence="2" type="ORF">GUY60_21180</name>
</gene>
<protein>
    <recommendedName>
        <fullName evidence="1">MDMPI C-terminal domain-containing protein</fullName>
    </recommendedName>
</protein>
<sequence>TPLFWARRMAVEATVHRYDATRALGIPYELDPRTALIGLDEWTEMSALPQAFPSGQARRALLGPDRTVHLHTTDPGTTGEWLIDLTGEDIAVRQAHAKATVAVRAPATDLLLLMYGRRDLTDAGFEVFGDRELFERWREKSGDWSRRE</sequence>
<dbReference type="AlphaFoldDB" id="A0A964XNS4"/>
<dbReference type="InterPro" id="IPR010872">
    <property type="entry name" value="MDMPI_C-term_domain"/>
</dbReference>
<accession>A0A964XNS4</accession>
<dbReference type="Proteomes" id="UP000598297">
    <property type="component" value="Unassembled WGS sequence"/>
</dbReference>
<dbReference type="EMBL" id="JAAAHS010000172">
    <property type="protein sequence ID" value="NBE53888.1"/>
    <property type="molecule type" value="Genomic_DNA"/>
</dbReference>
<organism evidence="2 3">
    <name type="scientific">Streptomyces boluensis</name>
    <dbReference type="NCBI Taxonomy" id="1775135"/>
    <lineage>
        <taxon>Bacteria</taxon>
        <taxon>Bacillati</taxon>
        <taxon>Actinomycetota</taxon>
        <taxon>Actinomycetes</taxon>
        <taxon>Kitasatosporales</taxon>
        <taxon>Streptomycetaceae</taxon>
        <taxon>Streptomyces</taxon>
    </lineage>
</organism>
<keyword evidence="3" id="KW-1185">Reference proteome</keyword>
<feature type="domain" description="MDMPI C-terminal" evidence="1">
    <location>
        <begin position="51"/>
        <end position="136"/>
    </location>
</feature>
<dbReference type="InterPro" id="IPR036527">
    <property type="entry name" value="SCP2_sterol-bd_dom_sf"/>
</dbReference>
<proteinExistence type="predicted"/>